<dbReference type="InterPro" id="IPR036922">
    <property type="entry name" value="Rieske_2Fe-2S_sf"/>
</dbReference>
<evidence type="ECO:0000256" key="2">
    <source>
        <dbReference type="ARBA" id="ARBA00022723"/>
    </source>
</evidence>
<proteinExistence type="predicted"/>
<gene>
    <name evidence="6" type="ORF">FNU79_09920</name>
</gene>
<dbReference type="PANTHER" id="PTHR21496:SF23">
    <property type="entry name" value="3-PHENYLPROPIONATE_CINNAMIC ACID DIOXYGENASE FERREDOXIN SUBUNIT"/>
    <property type="match status" value="1"/>
</dbReference>
<organism evidence="6 7">
    <name type="scientific">Deinococcus detaillensis</name>
    <dbReference type="NCBI Taxonomy" id="2592048"/>
    <lineage>
        <taxon>Bacteria</taxon>
        <taxon>Thermotogati</taxon>
        <taxon>Deinococcota</taxon>
        <taxon>Deinococci</taxon>
        <taxon>Deinococcales</taxon>
        <taxon>Deinococcaceae</taxon>
        <taxon>Deinococcus</taxon>
    </lineage>
</organism>
<comment type="caution">
    <text evidence="6">The sequence shown here is derived from an EMBL/GenBank/DDBJ whole genome shotgun (WGS) entry which is preliminary data.</text>
</comment>
<reference evidence="6 7" key="1">
    <citation type="submission" date="2019-07" db="EMBL/GenBank/DDBJ databases">
        <title>Deinococcus detaillus sp. nov., isolated from humus soil in Antarctica.</title>
        <authorList>
            <person name="Zhang K."/>
        </authorList>
    </citation>
    <scope>NUCLEOTIDE SEQUENCE [LARGE SCALE GENOMIC DNA]</scope>
    <source>
        <strain evidence="6 7">H1</strain>
    </source>
</reference>
<feature type="domain" description="Rieske" evidence="5">
    <location>
        <begin position="2"/>
        <end position="98"/>
    </location>
</feature>
<dbReference type="InterPro" id="IPR017941">
    <property type="entry name" value="Rieske_2Fe-2S"/>
</dbReference>
<accession>A0A553UZV7</accession>
<dbReference type="RefSeq" id="WP_143720695.1">
    <property type="nucleotide sequence ID" value="NZ_VKDB01000009.1"/>
</dbReference>
<dbReference type="EMBL" id="VKDB01000009">
    <property type="protein sequence ID" value="TSA85501.1"/>
    <property type="molecule type" value="Genomic_DNA"/>
</dbReference>
<keyword evidence="7" id="KW-1185">Reference proteome</keyword>
<dbReference type="Pfam" id="PF00355">
    <property type="entry name" value="Rieske"/>
    <property type="match status" value="1"/>
</dbReference>
<keyword evidence="3" id="KW-0408">Iron</keyword>
<dbReference type="SUPFAM" id="SSF50022">
    <property type="entry name" value="ISP domain"/>
    <property type="match status" value="1"/>
</dbReference>
<name>A0A553UZV7_9DEIO</name>
<dbReference type="Gene3D" id="2.102.10.10">
    <property type="entry name" value="Rieske [2Fe-2S] iron-sulphur domain"/>
    <property type="match status" value="1"/>
</dbReference>
<dbReference type="PROSITE" id="PS51296">
    <property type="entry name" value="RIESKE"/>
    <property type="match status" value="1"/>
</dbReference>
<evidence type="ECO:0000256" key="4">
    <source>
        <dbReference type="ARBA" id="ARBA00023014"/>
    </source>
</evidence>
<protein>
    <submittedName>
        <fullName evidence="6">Non-heme iron oxygenase ferredoxin subunit</fullName>
    </submittedName>
</protein>
<dbReference type="OrthoDB" id="9795104at2"/>
<evidence type="ECO:0000259" key="5">
    <source>
        <dbReference type="PROSITE" id="PS51296"/>
    </source>
</evidence>
<dbReference type="CDD" id="cd03528">
    <property type="entry name" value="Rieske_RO_ferredoxin"/>
    <property type="match status" value="1"/>
</dbReference>
<evidence type="ECO:0000256" key="1">
    <source>
        <dbReference type="ARBA" id="ARBA00022714"/>
    </source>
</evidence>
<keyword evidence="2" id="KW-0479">Metal-binding</keyword>
<dbReference type="GO" id="GO:0046872">
    <property type="term" value="F:metal ion binding"/>
    <property type="evidence" value="ECO:0007669"/>
    <property type="project" value="UniProtKB-KW"/>
</dbReference>
<sequence>MRVLVGQAAAFPEGSQTAVEVDGKSVVVVNYEGQFYALRNNCTHQDYPLLGGAVSLGRIKCERHGSQFELTTGKAKVLPAVKPVAVYQTSVDAGALYVLPR</sequence>
<evidence type="ECO:0000313" key="7">
    <source>
        <dbReference type="Proteomes" id="UP000316092"/>
    </source>
</evidence>
<evidence type="ECO:0000256" key="3">
    <source>
        <dbReference type="ARBA" id="ARBA00023004"/>
    </source>
</evidence>
<dbReference type="GO" id="GO:0051537">
    <property type="term" value="F:2 iron, 2 sulfur cluster binding"/>
    <property type="evidence" value="ECO:0007669"/>
    <property type="project" value="UniProtKB-KW"/>
</dbReference>
<keyword evidence="1" id="KW-0001">2Fe-2S</keyword>
<keyword evidence="4" id="KW-0411">Iron-sulfur</keyword>
<dbReference type="Proteomes" id="UP000316092">
    <property type="component" value="Unassembled WGS sequence"/>
</dbReference>
<dbReference type="AlphaFoldDB" id="A0A553UZV7"/>
<dbReference type="PANTHER" id="PTHR21496">
    <property type="entry name" value="FERREDOXIN-RELATED"/>
    <property type="match status" value="1"/>
</dbReference>
<evidence type="ECO:0000313" key="6">
    <source>
        <dbReference type="EMBL" id="TSA85501.1"/>
    </source>
</evidence>